<evidence type="ECO:0000256" key="5">
    <source>
        <dbReference type="ARBA" id="ARBA00022692"/>
    </source>
</evidence>
<keyword evidence="6 8" id="KW-1133">Transmembrane helix</keyword>
<feature type="transmembrane region" description="Helical" evidence="8">
    <location>
        <begin position="250"/>
        <end position="269"/>
    </location>
</feature>
<comment type="subcellular location">
    <subcellularLocation>
        <location evidence="1">Cell membrane</location>
        <topology evidence="1">Multi-pass membrane protein</topology>
    </subcellularLocation>
</comment>
<protein>
    <submittedName>
        <fullName evidence="9">Uncharacterized protein</fullName>
    </submittedName>
</protein>
<dbReference type="GO" id="GO:0005886">
    <property type="term" value="C:plasma membrane"/>
    <property type="evidence" value="ECO:0007669"/>
    <property type="project" value="UniProtKB-SubCell"/>
</dbReference>
<reference evidence="9 10" key="1">
    <citation type="submission" date="2012-06" db="EMBL/GenBank/DDBJ databases">
        <title>Finished chromosome of genome of Cylindrospermum stagnale PCC 7417.</title>
        <authorList>
            <consortium name="US DOE Joint Genome Institute"/>
            <person name="Gugger M."/>
            <person name="Coursin T."/>
            <person name="Rippka R."/>
            <person name="Tandeau De Marsac N."/>
            <person name="Huntemann M."/>
            <person name="Wei C.-L."/>
            <person name="Han J."/>
            <person name="Detter J.C."/>
            <person name="Han C."/>
            <person name="Tapia R."/>
            <person name="Chen A."/>
            <person name="Kyrpides N."/>
            <person name="Mavromatis K."/>
            <person name="Markowitz V."/>
            <person name="Szeto E."/>
            <person name="Ivanova N."/>
            <person name="Pagani I."/>
            <person name="Pati A."/>
            <person name="Goodwin L."/>
            <person name="Nordberg H.P."/>
            <person name="Cantor M.N."/>
            <person name="Hua S.X."/>
            <person name="Woyke T."/>
            <person name="Kerfeld C.A."/>
        </authorList>
    </citation>
    <scope>NUCLEOTIDE SEQUENCE [LARGE SCALE GENOMIC DNA]</scope>
    <source>
        <strain evidence="9 10">PCC 7417</strain>
    </source>
</reference>
<evidence type="ECO:0000256" key="2">
    <source>
        <dbReference type="ARBA" id="ARBA00022475"/>
    </source>
</evidence>
<evidence type="ECO:0000256" key="3">
    <source>
        <dbReference type="ARBA" id="ARBA00022676"/>
    </source>
</evidence>
<keyword evidence="2" id="KW-1003">Cell membrane</keyword>
<evidence type="ECO:0000256" key="1">
    <source>
        <dbReference type="ARBA" id="ARBA00004651"/>
    </source>
</evidence>
<feature type="transmembrane region" description="Helical" evidence="8">
    <location>
        <begin position="289"/>
        <end position="307"/>
    </location>
</feature>
<feature type="transmembrane region" description="Helical" evidence="8">
    <location>
        <begin position="148"/>
        <end position="165"/>
    </location>
</feature>
<dbReference type="PANTHER" id="PTHR33908:SF11">
    <property type="entry name" value="MEMBRANE PROTEIN"/>
    <property type="match status" value="1"/>
</dbReference>
<gene>
    <name evidence="9" type="ORF">Cylst_6191</name>
</gene>
<feature type="transmembrane region" description="Helical" evidence="8">
    <location>
        <begin position="346"/>
        <end position="371"/>
    </location>
</feature>
<dbReference type="STRING" id="56107.Cylst_6191"/>
<evidence type="ECO:0000313" key="9">
    <source>
        <dbReference type="EMBL" id="AFZ28157.1"/>
    </source>
</evidence>
<feature type="transmembrane region" description="Helical" evidence="8">
    <location>
        <begin position="314"/>
        <end position="334"/>
    </location>
</feature>
<organism evidence="9 10">
    <name type="scientific">Cylindrospermum stagnale PCC 7417</name>
    <dbReference type="NCBI Taxonomy" id="56107"/>
    <lineage>
        <taxon>Bacteria</taxon>
        <taxon>Bacillati</taxon>
        <taxon>Cyanobacteriota</taxon>
        <taxon>Cyanophyceae</taxon>
        <taxon>Nostocales</taxon>
        <taxon>Nostocaceae</taxon>
        <taxon>Cylindrospermum</taxon>
    </lineage>
</organism>
<dbReference type="EMBL" id="CP003642">
    <property type="protein sequence ID" value="AFZ28157.1"/>
    <property type="molecule type" value="Genomic_DNA"/>
</dbReference>
<keyword evidence="5 8" id="KW-0812">Transmembrane</keyword>
<proteinExistence type="predicted"/>
<keyword evidence="10" id="KW-1185">Reference proteome</keyword>
<accession>K9X923</accession>
<keyword evidence="3" id="KW-0328">Glycosyltransferase</keyword>
<keyword evidence="4" id="KW-0808">Transferase</keyword>
<name>K9X923_9NOST</name>
<dbReference type="eggNOG" id="COG5305">
    <property type="taxonomic scope" value="Bacteria"/>
</dbReference>
<evidence type="ECO:0000256" key="8">
    <source>
        <dbReference type="SAM" id="Phobius"/>
    </source>
</evidence>
<feature type="transmembrane region" description="Helical" evidence="8">
    <location>
        <begin position="12"/>
        <end position="32"/>
    </location>
</feature>
<feature type="transmembrane region" description="Helical" evidence="8">
    <location>
        <begin position="222"/>
        <end position="238"/>
    </location>
</feature>
<evidence type="ECO:0000313" key="10">
    <source>
        <dbReference type="Proteomes" id="UP000010475"/>
    </source>
</evidence>
<sequence length="585" mass="66449">MANNSLITNRRLSLHYLGFVGAIALGAILRFWHLDLKPLWMDEVITAIFSLGKNYHDLPLDVVFPLNRVQEIFTFQSGVSCEQIAKNLANQSTHPPLFFCGMYSWLSWMSPLGTEWVVKLRSLPAFFGVFAIAGIYAVNRIAFSPTSGIMAALIMAVSPFAVYLSQEARHYTQPMLMITLALLGLMQIQRDIFDHSRIRFWVWLLWAIINSIGLYIHYFFALAFIAEIASLLLLMYWAREKILKPRQIWLALFLSTSGVVLSFVPWLLVTLSHINRSETSWLPSPTLIAPLYQTLMNWVLMVIALPVENQPLPIAVICGLLMVMFALWLCRQVFLGLKLLWLQSSTHLATLTLLSFTIFVLLQFLVIAYLFGKDISVVPRYNFVYYPSFCALLAASLDKSQKSSGKVERNPNRHRPLSSKVKSQKSILIFLLVGMISSIFVVSNLAFQKPFQPEQVAQKMNIEPAVPLMLMVKYNSYQDVALGLSFALALEKIRNYDLKNPVLQNADHLAFLQASPDFYPVIKKLSPQSTSGISQLNLWFVGPGMRQRDYPPQLAFASQTTCTIDPTQHYRIGIPYQLYRCTNVP</sequence>
<evidence type="ECO:0000256" key="7">
    <source>
        <dbReference type="ARBA" id="ARBA00023136"/>
    </source>
</evidence>
<feature type="transmembrane region" description="Helical" evidence="8">
    <location>
        <begin position="116"/>
        <end position="136"/>
    </location>
</feature>
<dbReference type="GO" id="GO:0016763">
    <property type="term" value="F:pentosyltransferase activity"/>
    <property type="evidence" value="ECO:0007669"/>
    <property type="project" value="TreeGrafter"/>
</dbReference>
<dbReference type="HOGENOM" id="CLU_034835_0_0_3"/>
<dbReference type="Proteomes" id="UP000010475">
    <property type="component" value="Chromosome"/>
</dbReference>
<dbReference type="InterPro" id="IPR050297">
    <property type="entry name" value="LipidA_mod_glycosyltrf_83"/>
</dbReference>
<evidence type="ECO:0000256" key="4">
    <source>
        <dbReference type="ARBA" id="ARBA00022679"/>
    </source>
</evidence>
<dbReference type="GO" id="GO:0009103">
    <property type="term" value="P:lipopolysaccharide biosynthetic process"/>
    <property type="evidence" value="ECO:0007669"/>
    <property type="project" value="UniProtKB-ARBA"/>
</dbReference>
<dbReference type="KEGG" id="csg:Cylst_6191"/>
<evidence type="ECO:0000256" key="6">
    <source>
        <dbReference type="ARBA" id="ARBA00022989"/>
    </source>
</evidence>
<keyword evidence="7 8" id="KW-0472">Membrane</keyword>
<dbReference type="PATRIC" id="fig|56107.3.peg.6805"/>
<dbReference type="RefSeq" id="WP_015211389.1">
    <property type="nucleotide sequence ID" value="NC_019757.1"/>
</dbReference>
<feature type="transmembrane region" description="Helical" evidence="8">
    <location>
        <begin position="427"/>
        <end position="447"/>
    </location>
</feature>
<dbReference type="AlphaFoldDB" id="K9X923"/>
<dbReference type="OrthoDB" id="416237at2"/>
<dbReference type="PANTHER" id="PTHR33908">
    <property type="entry name" value="MANNOSYLTRANSFERASE YKCB-RELATED"/>
    <property type="match status" value="1"/>
</dbReference>